<keyword evidence="3" id="KW-1185">Reference proteome</keyword>
<comment type="caution">
    <text evidence="2">The sequence shown here is derived from an EMBL/GenBank/DDBJ whole genome shotgun (WGS) entry which is preliminary data.</text>
</comment>
<dbReference type="EMBL" id="CAAALY010246435">
    <property type="protein sequence ID" value="VEL33808.1"/>
    <property type="molecule type" value="Genomic_DNA"/>
</dbReference>
<feature type="region of interest" description="Disordered" evidence="1">
    <location>
        <begin position="127"/>
        <end position="185"/>
    </location>
</feature>
<evidence type="ECO:0008006" key="4">
    <source>
        <dbReference type="Google" id="ProtNLM"/>
    </source>
</evidence>
<reference evidence="2" key="1">
    <citation type="submission" date="2018-11" db="EMBL/GenBank/DDBJ databases">
        <authorList>
            <consortium name="Pathogen Informatics"/>
        </authorList>
    </citation>
    <scope>NUCLEOTIDE SEQUENCE</scope>
</reference>
<feature type="compositionally biased region" description="Polar residues" evidence="1">
    <location>
        <begin position="171"/>
        <end position="185"/>
    </location>
</feature>
<name>A0A3S5AWB9_9PLAT</name>
<evidence type="ECO:0000313" key="2">
    <source>
        <dbReference type="EMBL" id="VEL33808.1"/>
    </source>
</evidence>
<proteinExistence type="predicted"/>
<organism evidence="2 3">
    <name type="scientific">Protopolystoma xenopodis</name>
    <dbReference type="NCBI Taxonomy" id="117903"/>
    <lineage>
        <taxon>Eukaryota</taxon>
        <taxon>Metazoa</taxon>
        <taxon>Spiralia</taxon>
        <taxon>Lophotrochozoa</taxon>
        <taxon>Platyhelminthes</taxon>
        <taxon>Monogenea</taxon>
        <taxon>Polyopisthocotylea</taxon>
        <taxon>Polystomatidea</taxon>
        <taxon>Polystomatidae</taxon>
        <taxon>Protopolystoma</taxon>
    </lineage>
</organism>
<dbReference type="Proteomes" id="UP000784294">
    <property type="component" value="Unassembled WGS sequence"/>
</dbReference>
<gene>
    <name evidence="2" type="ORF">PXEA_LOCUS27248</name>
</gene>
<accession>A0A3S5AWB9</accession>
<sequence>MGSAEARRYREDFDSIYPEYLALYHSEAWQRVICLRDELAFLVMSSEETDSSKQSRAIQVVAELEECLSQVRGHATDSGQRRDELRLAVYDFKLRLIKSRLQEWFSNQRPHADKLLQPISTASISTLQTANPGPIKTSTNFSKSRKPDILSTRVEKRRRTTQIAPTVVDKPSSNSKELVHSPSHTSASILPALSRQYSMVK</sequence>
<evidence type="ECO:0000313" key="3">
    <source>
        <dbReference type="Proteomes" id="UP000784294"/>
    </source>
</evidence>
<evidence type="ECO:0000256" key="1">
    <source>
        <dbReference type="SAM" id="MobiDB-lite"/>
    </source>
</evidence>
<feature type="compositionally biased region" description="Polar residues" evidence="1">
    <location>
        <begin position="127"/>
        <end position="142"/>
    </location>
</feature>
<protein>
    <recommendedName>
        <fullName evidence="4">OCEL domain-containing protein</fullName>
    </recommendedName>
</protein>
<dbReference type="AlphaFoldDB" id="A0A3S5AWB9"/>